<evidence type="ECO:0000313" key="2">
    <source>
        <dbReference type="EMBL" id="KAA6317932.1"/>
    </source>
</evidence>
<protein>
    <submittedName>
        <fullName evidence="2">Uncharacterized protein</fullName>
    </submittedName>
</protein>
<proteinExistence type="predicted"/>
<keyword evidence="1" id="KW-0175">Coiled coil</keyword>
<sequence>MTASTKQKMWDASTRIDFNQFIPSLYPFSIDITDSNGYGDVSAVVSATARSMRSSESPLLLIQDEQDDIKTHKELISSSPPILPVDKRAVSILRQMKEEEIEKRKQSAKECGLIARASNLINLERHMRQRLQKVREEAELKKKQYEQEQIDRNQFRRQLFDIKNRLENEYKNGYDNGSESYGSIESLSAGSEEAVIVNGSEAE</sequence>
<gene>
    <name evidence="2" type="ORF">EZS28_055017</name>
</gene>
<dbReference type="EMBL" id="SNRW01046425">
    <property type="protein sequence ID" value="KAA6317932.1"/>
    <property type="molecule type" value="Genomic_DNA"/>
</dbReference>
<feature type="non-terminal residue" evidence="2">
    <location>
        <position position="203"/>
    </location>
</feature>
<dbReference type="AlphaFoldDB" id="A0A5J4Q901"/>
<evidence type="ECO:0000313" key="3">
    <source>
        <dbReference type="Proteomes" id="UP000324800"/>
    </source>
</evidence>
<name>A0A5J4Q901_9EUKA</name>
<reference evidence="2 3" key="1">
    <citation type="submission" date="2019-03" db="EMBL/GenBank/DDBJ databases">
        <title>Single cell metagenomics reveals metabolic interactions within the superorganism composed of flagellate Streblomastix strix and complex community of Bacteroidetes bacteria on its surface.</title>
        <authorList>
            <person name="Treitli S.C."/>
            <person name="Kolisko M."/>
            <person name="Husnik F."/>
            <person name="Keeling P."/>
            <person name="Hampl V."/>
        </authorList>
    </citation>
    <scope>NUCLEOTIDE SEQUENCE [LARGE SCALE GENOMIC DNA]</scope>
    <source>
        <strain evidence="2">ST1C</strain>
    </source>
</reference>
<evidence type="ECO:0000256" key="1">
    <source>
        <dbReference type="SAM" id="Coils"/>
    </source>
</evidence>
<comment type="caution">
    <text evidence="2">The sequence shown here is derived from an EMBL/GenBank/DDBJ whole genome shotgun (WGS) entry which is preliminary data.</text>
</comment>
<organism evidence="2 3">
    <name type="scientific">Streblomastix strix</name>
    <dbReference type="NCBI Taxonomy" id="222440"/>
    <lineage>
        <taxon>Eukaryota</taxon>
        <taxon>Metamonada</taxon>
        <taxon>Preaxostyla</taxon>
        <taxon>Oxymonadida</taxon>
        <taxon>Streblomastigidae</taxon>
        <taxon>Streblomastix</taxon>
    </lineage>
</organism>
<accession>A0A5J4Q901</accession>
<dbReference type="Proteomes" id="UP000324800">
    <property type="component" value="Unassembled WGS sequence"/>
</dbReference>
<feature type="coiled-coil region" evidence="1">
    <location>
        <begin position="124"/>
        <end position="151"/>
    </location>
</feature>